<keyword evidence="2" id="KW-1185">Reference proteome</keyword>
<dbReference type="Proteomes" id="UP000091857">
    <property type="component" value="Chromosome 16"/>
</dbReference>
<dbReference type="EMBL" id="CM004402">
    <property type="protein sequence ID" value="OAY26780.1"/>
    <property type="molecule type" value="Genomic_DNA"/>
</dbReference>
<dbReference type="AlphaFoldDB" id="A0A2C9U9U8"/>
<name>A0A2C9U9U8_MANES</name>
<reference evidence="2" key="1">
    <citation type="journal article" date="2016" name="Nat. Biotechnol.">
        <title>Sequencing wild and cultivated cassava and related species reveals extensive interspecific hybridization and genetic diversity.</title>
        <authorList>
            <person name="Bredeson J.V."/>
            <person name="Lyons J.B."/>
            <person name="Prochnik S.E."/>
            <person name="Wu G.A."/>
            <person name="Ha C.M."/>
            <person name="Edsinger-Gonzales E."/>
            <person name="Grimwood J."/>
            <person name="Schmutz J."/>
            <person name="Rabbi I.Y."/>
            <person name="Egesi C."/>
            <person name="Nauluvula P."/>
            <person name="Lebot V."/>
            <person name="Ndunguru J."/>
            <person name="Mkamilo G."/>
            <person name="Bart R.S."/>
            <person name="Setter T.L."/>
            <person name="Gleadow R.M."/>
            <person name="Kulakow P."/>
            <person name="Ferguson M.E."/>
            <person name="Rounsley S."/>
            <person name="Rokhsar D.S."/>
        </authorList>
    </citation>
    <scope>NUCLEOTIDE SEQUENCE [LARGE SCALE GENOMIC DNA]</scope>
    <source>
        <strain evidence="2">cv. AM560-2</strain>
    </source>
</reference>
<dbReference type="OrthoDB" id="696337at2759"/>
<evidence type="ECO:0008006" key="3">
    <source>
        <dbReference type="Google" id="ProtNLM"/>
    </source>
</evidence>
<sequence>MEPSPTLVAKKLSNMIRVAFFTIRKGVSKSKFVLDLHLMIKRGKIIGKALNDIVIEHQTALSCHSHDVHMSFVSPATAVGCRPHNVHMSFVSPRDYEFSCSSSPSYRPYKRFQANRRRTHSYHRKHNRHYEHTRYHAPPYIWDDVKSGGGDLSDTSSNLVSGLVRQVRITDSPFSPREAGDEEGIVDMEAEKFIDRFYQELRLQKQMAAREAAYVM</sequence>
<dbReference type="PANTHER" id="PTHR33265">
    <property type="entry name" value="AVR9/CF-9 RAPIDLY ELICITED PROTEIN-RELATED"/>
    <property type="match status" value="1"/>
</dbReference>
<protein>
    <recommendedName>
        <fullName evidence="3">DUF761 domain-containing protein</fullName>
    </recommendedName>
</protein>
<accession>A0A2C9U9U8</accession>
<dbReference type="OMA" id="CNMIRIA"/>
<organism evidence="1 2">
    <name type="scientific">Manihot esculenta</name>
    <name type="common">Cassava</name>
    <name type="synonym">Jatropha manihot</name>
    <dbReference type="NCBI Taxonomy" id="3983"/>
    <lineage>
        <taxon>Eukaryota</taxon>
        <taxon>Viridiplantae</taxon>
        <taxon>Streptophyta</taxon>
        <taxon>Embryophyta</taxon>
        <taxon>Tracheophyta</taxon>
        <taxon>Spermatophyta</taxon>
        <taxon>Magnoliopsida</taxon>
        <taxon>eudicotyledons</taxon>
        <taxon>Gunneridae</taxon>
        <taxon>Pentapetalae</taxon>
        <taxon>rosids</taxon>
        <taxon>fabids</taxon>
        <taxon>Malpighiales</taxon>
        <taxon>Euphorbiaceae</taxon>
        <taxon>Crotonoideae</taxon>
        <taxon>Manihoteae</taxon>
        <taxon>Manihot</taxon>
    </lineage>
</organism>
<dbReference type="STRING" id="3983.A0A2C9U9U8"/>
<evidence type="ECO:0000313" key="2">
    <source>
        <dbReference type="Proteomes" id="UP000091857"/>
    </source>
</evidence>
<dbReference type="InterPro" id="IPR008480">
    <property type="entry name" value="DUF761_pln"/>
</dbReference>
<comment type="caution">
    <text evidence="1">The sequence shown here is derived from an EMBL/GenBank/DDBJ whole genome shotgun (WGS) entry which is preliminary data.</text>
</comment>
<dbReference type="Gramene" id="Manes.16G074200.1.v8.1">
    <property type="protein sequence ID" value="Manes.16G074200.1.v8.1.CDS.1"/>
    <property type="gene ID" value="Manes.16G074200.v8.1"/>
</dbReference>
<proteinExistence type="predicted"/>
<evidence type="ECO:0000313" key="1">
    <source>
        <dbReference type="EMBL" id="OAY26780.1"/>
    </source>
</evidence>
<dbReference type="PANTHER" id="PTHR33265:SF28">
    <property type="entry name" value="DUF761 DOMAIN-CONTAINING PROTEIN"/>
    <property type="match status" value="1"/>
</dbReference>
<dbReference type="Pfam" id="PF05553">
    <property type="entry name" value="DUF761"/>
    <property type="match status" value="1"/>
</dbReference>
<gene>
    <name evidence="1" type="ORF">MANES_16G074200v8</name>
</gene>